<name>A0ABS8DT75_9GAMM</name>
<organism evidence="2 3">
    <name type="scientific">Vreelandella malpeensis</name>
    <dbReference type="NCBI Taxonomy" id="1172368"/>
    <lineage>
        <taxon>Bacteria</taxon>
        <taxon>Pseudomonadati</taxon>
        <taxon>Pseudomonadota</taxon>
        <taxon>Gammaproteobacteria</taxon>
        <taxon>Oceanospirillales</taxon>
        <taxon>Halomonadaceae</taxon>
        <taxon>Vreelandella</taxon>
    </lineage>
</organism>
<gene>
    <name evidence="2" type="ORF">GEV37_08995</name>
</gene>
<reference evidence="2 3" key="1">
    <citation type="journal article" date="2021" name="Sci. Rep.">
        <title>Genome analysis of a halophilic bacterium Halomonas malpeensis YU-PRIM-29(T) reveals its exopolysaccharide and pigment producing capabilities.</title>
        <authorList>
            <person name="Athmika"/>
            <person name="Ghate S.D."/>
            <person name="Arun A.B."/>
            <person name="Rao S.S."/>
            <person name="Kumar S.T.A."/>
            <person name="Kandiyil M.K."/>
            <person name="Saptami K."/>
            <person name="Rekha P.D."/>
        </authorList>
    </citation>
    <scope>NUCLEOTIDE SEQUENCE [LARGE SCALE GENOMIC DNA]</scope>
    <source>
        <strain evidence="3">prim 29</strain>
    </source>
</reference>
<accession>A0ABS8DT75</accession>
<feature type="domain" description="HTH araC/xylS-type" evidence="1">
    <location>
        <begin position="1"/>
        <end position="22"/>
    </location>
</feature>
<sequence length="30" mass="3682">MSHFRSCFHQLFDITPRQFRKAYQQEGHAD</sequence>
<protein>
    <recommendedName>
        <fullName evidence="1">HTH araC/xylS-type domain-containing protein</fullName>
    </recommendedName>
</protein>
<dbReference type="Proteomes" id="UP001319882">
    <property type="component" value="Unassembled WGS sequence"/>
</dbReference>
<proteinExistence type="predicted"/>
<evidence type="ECO:0000313" key="2">
    <source>
        <dbReference type="EMBL" id="MCB8889245.1"/>
    </source>
</evidence>
<dbReference type="PROSITE" id="PS01124">
    <property type="entry name" value="HTH_ARAC_FAMILY_2"/>
    <property type="match status" value="1"/>
</dbReference>
<dbReference type="InterPro" id="IPR018060">
    <property type="entry name" value="HTH_AraC"/>
</dbReference>
<evidence type="ECO:0000313" key="3">
    <source>
        <dbReference type="Proteomes" id="UP001319882"/>
    </source>
</evidence>
<dbReference type="EMBL" id="WHVL01000003">
    <property type="protein sequence ID" value="MCB8889245.1"/>
    <property type="molecule type" value="Genomic_DNA"/>
</dbReference>
<keyword evidence="3" id="KW-1185">Reference proteome</keyword>
<comment type="caution">
    <text evidence="2">The sequence shown here is derived from an EMBL/GenBank/DDBJ whole genome shotgun (WGS) entry which is preliminary data.</text>
</comment>
<evidence type="ECO:0000259" key="1">
    <source>
        <dbReference type="PROSITE" id="PS01124"/>
    </source>
</evidence>
<dbReference type="Gene3D" id="1.10.10.60">
    <property type="entry name" value="Homeodomain-like"/>
    <property type="match status" value="1"/>
</dbReference>